<accession>A0ABV9XP65</accession>
<reference evidence="2" key="1">
    <citation type="journal article" date="2019" name="Int. J. Syst. Evol. Microbiol.">
        <title>The Global Catalogue of Microorganisms (GCM) 10K type strain sequencing project: providing services to taxonomists for standard genome sequencing and annotation.</title>
        <authorList>
            <consortium name="The Broad Institute Genomics Platform"/>
            <consortium name="The Broad Institute Genome Sequencing Center for Infectious Disease"/>
            <person name="Wu L."/>
            <person name="Ma J."/>
        </authorList>
    </citation>
    <scope>NUCLEOTIDE SEQUENCE [LARGE SCALE GENOMIC DNA]</scope>
    <source>
        <strain evidence="2">KCTC 12848</strain>
    </source>
</reference>
<dbReference type="EMBL" id="JBHSJB010000002">
    <property type="protein sequence ID" value="MFC5052189.1"/>
    <property type="molecule type" value="Genomic_DNA"/>
</dbReference>
<name>A0ABV9XP65_9PSEU</name>
<dbReference type="Proteomes" id="UP001595833">
    <property type="component" value="Unassembled WGS sequence"/>
</dbReference>
<evidence type="ECO:0000313" key="2">
    <source>
        <dbReference type="Proteomes" id="UP001595833"/>
    </source>
</evidence>
<gene>
    <name evidence="1" type="ORF">ACFPFM_00320</name>
</gene>
<organism evidence="1 2">
    <name type="scientific">Saccharothrix xinjiangensis</name>
    <dbReference type="NCBI Taxonomy" id="204798"/>
    <lineage>
        <taxon>Bacteria</taxon>
        <taxon>Bacillati</taxon>
        <taxon>Actinomycetota</taxon>
        <taxon>Actinomycetes</taxon>
        <taxon>Pseudonocardiales</taxon>
        <taxon>Pseudonocardiaceae</taxon>
        <taxon>Saccharothrix</taxon>
    </lineage>
</organism>
<protein>
    <submittedName>
        <fullName evidence="1">Uncharacterized protein</fullName>
    </submittedName>
</protein>
<proteinExistence type="predicted"/>
<comment type="caution">
    <text evidence="1">The sequence shown here is derived from an EMBL/GenBank/DDBJ whole genome shotgun (WGS) entry which is preliminary data.</text>
</comment>
<sequence>MIGLRAEALFLPTTGEYPGSGGDLRDVLGAARSAGVRRVVLLSSQGVGTRRTRSRPFDS</sequence>
<evidence type="ECO:0000313" key="1">
    <source>
        <dbReference type="EMBL" id="MFC5052189.1"/>
    </source>
</evidence>
<dbReference type="RefSeq" id="WP_344042305.1">
    <property type="nucleotide sequence ID" value="NZ_BAAAKE010000033.1"/>
</dbReference>
<keyword evidence="2" id="KW-1185">Reference proteome</keyword>